<evidence type="ECO:0000256" key="2">
    <source>
        <dbReference type="ARBA" id="ARBA00022801"/>
    </source>
</evidence>
<dbReference type="GO" id="GO:0047617">
    <property type="term" value="F:fatty acyl-CoA hydrolase activity"/>
    <property type="evidence" value="ECO:0007669"/>
    <property type="project" value="TreeGrafter"/>
</dbReference>
<dbReference type="InterPro" id="IPR006684">
    <property type="entry name" value="YbgC/YbaW"/>
</dbReference>
<feature type="domain" description="Thioesterase" evidence="3">
    <location>
        <begin position="17"/>
        <end position="91"/>
    </location>
</feature>
<name>A0A377JR59_9HELI</name>
<gene>
    <name evidence="4" type="ORF">NCTC12219_00226</name>
</gene>
<dbReference type="PIRSF" id="PIRSF003230">
    <property type="entry name" value="YbgC"/>
    <property type="match status" value="1"/>
</dbReference>
<evidence type="ECO:0000256" key="1">
    <source>
        <dbReference type="ARBA" id="ARBA00005953"/>
    </source>
</evidence>
<evidence type="ECO:0000259" key="3">
    <source>
        <dbReference type="Pfam" id="PF03061"/>
    </source>
</evidence>
<dbReference type="Proteomes" id="UP000255103">
    <property type="component" value="Unassembled WGS sequence"/>
</dbReference>
<evidence type="ECO:0000313" key="4">
    <source>
        <dbReference type="EMBL" id="STP10367.1"/>
    </source>
</evidence>
<dbReference type="RefSeq" id="WP_115721256.1">
    <property type="nucleotide sequence ID" value="NZ_UGHX01000001.1"/>
</dbReference>
<sequence length="134" mass="15632">MQNYQVRIYFEDTDCGQIVYHTNYIKYCERARSELFFSQGLKPFVGKSGFVLKSLKADFCISARLGDLLEVRSELKEMKNASVIMQQDIYRIYNALENRQCDELVFKGEIILAFVDVKNGKITKIPQQMREVLV</sequence>
<dbReference type="EC" id="3.1.2.-" evidence="4"/>
<dbReference type="InterPro" id="IPR029069">
    <property type="entry name" value="HotDog_dom_sf"/>
</dbReference>
<dbReference type="NCBIfam" id="TIGR00051">
    <property type="entry name" value="YbgC/FadM family acyl-CoA thioesterase"/>
    <property type="match status" value="1"/>
</dbReference>
<dbReference type="PANTHER" id="PTHR31793">
    <property type="entry name" value="4-HYDROXYBENZOYL-COA THIOESTERASE FAMILY MEMBER"/>
    <property type="match status" value="1"/>
</dbReference>
<reference evidence="4 5" key="1">
    <citation type="submission" date="2018-06" db="EMBL/GenBank/DDBJ databases">
        <authorList>
            <consortium name="Pathogen Informatics"/>
            <person name="Doyle S."/>
        </authorList>
    </citation>
    <scope>NUCLEOTIDE SEQUENCE [LARGE SCALE GENOMIC DNA]</scope>
    <source>
        <strain evidence="4 5">NCTC12219</strain>
    </source>
</reference>
<dbReference type="SUPFAM" id="SSF54637">
    <property type="entry name" value="Thioesterase/thiol ester dehydrase-isomerase"/>
    <property type="match status" value="1"/>
</dbReference>
<dbReference type="InterPro" id="IPR006683">
    <property type="entry name" value="Thioestr_dom"/>
</dbReference>
<accession>A0A377JR59</accession>
<dbReference type="InterPro" id="IPR050563">
    <property type="entry name" value="4-hydroxybenzoyl-CoA_TE"/>
</dbReference>
<dbReference type="EMBL" id="UGHX01000001">
    <property type="protein sequence ID" value="STP10367.1"/>
    <property type="molecule type" value="Genomic_DNA"/>
</dbReference>
<keyword evidence="2 4" id="KW-0378">Hydrolase</keyword>
<protein>
    <submittedName>
        <fullName evidence="4">4-hydroxybenzoyl-CoA thioesterase</fullName>
        <ecNumber evidence="4">3.1.2.-</ecNumber>
    </submittedName>
</protein>
<dbReference type="Gene3D" id="3.10.129.10">
    <property type="entry name" value="Hotdog Thioesterase"/>
    <property type="match status" value="1"/>
</dbReference>
<organism evidence="4 5">
    <name type="scientific">Helicobacter cinaedi</name>
    <dbReference type="NCBI Taxonomy" id="213"/>
    <lineage>
        <taxon>Bacteria</taxon>
        <taxon>Pseudomonadati</taxon>
        <taxon>Campylobacterota</taxon>
        <taxon>Epsilonproteobacteria</taxon>
        <taxon>Campylobacterales</taxon>
        <taxon>Helicobacteraceae</taxon>
        <taxon>Helicobacter</taxon>
    </lineage>
</organism>
<dbReference type="CDD" id="cd00586">
    <property type="entry name" value="4HBT"/>
    <property type="match status" value="1"/>
</dbReference>
<comment type="similarity">
    <text evidence="1">Belongs to the 4-hydroxybenzoyl-CoA thioesterase family.</text>
</comment>
<dbReference type="AlphaFoldDB" id="A0A377JR59"/>
<evidence type="ECO:0000313" key="5">
    <source>
        <dbReference type="Proteomes" id="UP000255103"/>
    </source>
</evidence>
<proteinExistence type="inferred from homology"/>
<dbReference type="PANTHER" id="PTHR31793:SF37">
    <property type="entry name" value="ACYL-COA THIOESTER HYDROLASE YBGC"/>
    <property type="match status" value="1"/>
</dbReference>
<dbReference type="Pfam" id="PF03061">
    <property type="entry name" value="4HBT"/>
    <property type="match status" value="1"/>
</dbReference>